<dbReference type="GO" id="GO:0050373">
    <property type="term" value="F:UDP-arabinose 4-epimerase activity"/>
    <property type="evidence" value="ECO:0007669"/>
    <property type="project" value="UniProtKB-EC"/>
</dbReference>
<gene>
    <name evidence="2" type="ORF">AAHA92_25413</name>
</gene>
<dbReference type="AlphaFoldDB" id="A0ABD1GAK5"/>
<dbReference type="EMBL" id="JBEAFC010000009">
    <property type="protein sequence ID" value="KAL1541159.1"/>
    <property type="molecule type" value="Genomic_DNA"/>
</dbReference>
<proteinExistence type="predicted"/>
<dbReference type="PANTHER" id="PTHR46033">
    <property type="entry name" value="PROTEIN MAIN-LIKE 2"/>
    <property type="match status" value="1"/>
</dbReference>
<reference evidence="2 3" key="1">
    <citation type="submission" date="2024-06" db="EMBL/GenBank/DDBJ databases">
        <title>A chromosome level genome sequence of Diviner's sage (Salvia divinorum).</title>
        <authorList>
            <person name="Ford S.A."/>
            <person name="Ro D.-K."/>
            <person name="Ness R.W."/>
            <person name="Phillips M.A."/>
        </authorList>
    </citation>
    <scope>NUCLEOTIDE SEQUENCE [LARGE SCALE GENOMIC DNA]</scope>
    <source>
        <strain evidence="2">SAF-2024a</strain>
        <tissue evidence="2">Leaf</tissue>
    </source>
</reference>
<comment type="caution">
    <text evidence="2">The sequence shown here is derived from an EMBL/GenBank/DDBJ whole genome shotgun (WGS) entry which is preliminary data.</text>
</comment>
<protein>
    <submittedName>
        <fullName evidence="2">UDP-arabinose 4-epimerase</fullName>
        <ecNumber evidence="2">5.1.3.5</ecNumber>
    </submittedName>
</protein>
<dbReference type="InterPro" id="IPR019557">
    <property type="entry name" value="AminoTfrase-like_pln_mobile"/>
</dbReference>
<accession>A0ABD1GAK5</accession>
<dbReference type="Proteomes" id="UP001567538">
    <property type="component" value="Unassembled WGS sequence"/>
</dbReference>
<dbReference type="Pfam" id="PF10536">
    <property type="entry name" value="PMD"/>
    <property type="match status" value="1"/>
</dbReference>
<keyword evidence="2" id="KW-0413">Isomerase</keyword>
<dbReference type="PANTHER" id="PTHR46033:SF1">
    <property type="entry name" value="PROTEIN MAIN-LIKE 2"/>
    <property type="match status" value="1"/>
</dbReference>
<dbReference type="EC" id="5.1.3.5" evidence="2"/>
<dbReference type="InterPro" id="IPR044824">
    <property type="entry name" value="MAIN-like"/>
</dbReference>
<sequence length="111" mass="12487">MGFRGILISGKPKDLDHHLITAVIELWCLETHTFHFPICETIITLEVVQFIWGLKLNGDPVTGYILSQSSSDWARLCVDLLGVQPDAAELNGFVLEVCDTIRTFKIETKRS</sequence>
<evidence type="ECO:0000259" key="1">
    <source>
        <dbReference type="Pfam" id="PF10536"/>
    </source>
</evidence>
<organism evidence="2 3">
    <name type="scientific">Salvia divinorum</name>
    <name type="common">Maria pastora</name>
    <name type="synonym">Diviner's sage</name>
    <dbReference type="NCBI Taxonomy" id="28513"/>
    <lineage>
        <taxon>Eukaryota</taxon>
        <taxon>Viridiplantae</taxon>
        <taxon>Streptophyta</taxon>
        <taxon>Embryophyta</taxon>
        <taxon>Tracheophyta</taxon>
        <taxon>Spermatophyta</taxon>
        <taxon>Magnoliopsida</taxon>
        <taxon>eudicotyledons</taxon>
        <taxon>Gunneridae</taxon>
        <taxon>Pentapetalae</taxon>
        <taxon>asterids</taxon>
        <taxon>lamiids</taxon>
        <taxon>Lamiales</taxon>
        <taxon>Lamiaceae</taxon>
        <taxon>Nepetoideae</taxon>
        <taxon>Mentheae</taxon>
        <taxon>Salviinae</taxon>
        <taxon>Salvia</taxon>
        <taxon>Salvia subgen. Calosphace</taxon>
    </lineage>
</organism>
<evidence type="ECO:0000313" key="2">
    <source>
        <dbReference type="EMBL" id="KAL1541159.1"/>
    </source>
</evidence>
<keyword evidence="3" id="KW-1185">Reference proteome</keyword>
<name>A0ABD1GAK5_SALDI</name>
<feature type="domain" description="Aminotransferase-like plant mobile" evidence="1">
    <location>
        <begin position="14"/>
        <end position="95"/>
    </location>
</feature>
<evidence type="ECO:0000313" key="3">
    <source>
        <dbReference type="Proteomes" id="UP001567538"/>
    </source>
</evidence>